<evidence type="ECO:0000256" key="3">
    <source>
        <dbReference type="PROSITE-ProRule" id="PRU00267"/>
    </source>
</evidence>
<protein>
    <submittedName>
        <fullName evidence="6">5512_t:CDS:1</fullName>
    </submittedName>
</protein>
<comment type="caution">
    <text evidence="6">The sequence shown here is derived from an EMBL/GenBank/DDBJ whole genome shotgun (WGS) entry which is preliminary data.</text>
</comment>
<feature type="DNA-binding region" description="HMG box" evidence="3">
    <location>
        <begin position="49"/>
        <end position="116"/>
    </location>
</feature>
<evidence type="ECO:0000259" key="5">
    <source>
        <dbReference type="PROSITE" id="PS50118"/>
    </source>
</evidence>
<name>A0A9N8Z4X8_9GLOM</name>
<proteinExistence type="predicted"/>
<sequence length="152" mass="17633">MASPATSSTDDVNELIQKMNRNNIFSPQLKNPEELVAEPRITETGSLRPPRPQNAFFLFRKNVLAEARRFSVQNMRIISKVASILWQQATNNEKQMYKDLANKVSVLHRQRYPKFRYTENYQRTRFRRHFLPNAPPSPDSNNSNDAIEIGGI</sequence>
<evidence type="ECO:0000313" key="6">
    <source>
        <dbReference type="EMBL" id="CAG8476682.1"/>
    </source>
</evidence>
<dbReference type="InterPro" id="IPR009071">
    <property type="entry name" value="HMG_box_dom"/>
</dbReference>
<dbReference type="PANTHER" id="PTHR45789:SF2">
    <property type="entry name" value="FI18025P1"/>
    <property type="match status" value="1"/>
</dbReference>
<keyword evidence="7" id="KW-1185">Reference proteome</keyword>
<dbReference type="Pfam" id="PF00505">
    <property type="entry name" value="HMG_box"/>
    <property type="match status" value="1"/>
</dbReference>
<dbReference type="Gene3D" id="1.10.30.10">
    <property type="entry name" value="High mobility group box domain"/>
    <property type="match status" value="1"/>
</dbReference>
<dbReference type="SMART" id="SM00398">
    <property type="entry name" value="HMG"/>
    <property type="match status" value="1"/>
</dbReference>
<keyword evidence="1 3" id="KW-0238">DNA-binding</keyword>
<dbReference type="GO" id="GO:0000981">
    <property type="term" value="F:DNA-binding transcription factor activity, RNA polymerase II-specific"/>
    <property type="evidence" value="ECO:0007669"/>
    <property type="project" value="TreeGrafter"/>
</dbReference>
<dbReference type="AlphaFoldDB" id="A0A9N8Z4X8"/>
<evidence type="ECO:0000256" key="4">
    <source>
        <dbReference type="SAM" id="MobiDB-lite"/>
    </source>
</evidence>
<dbReference type="PANTHER" id="PTHR45789">
    <property type="entry name" value="FI18025P1"/>
    <property type="match status" value="1"/>
</dbReference>
<accession>A0A9N8Z4X8</accession>
<organism evidence="6 7">
    <name type="scientific">Ambispora gerdemannii</name>
    <dbReference type="NCBI Taxonomy" id="144530"/>
    <lineage>
        <taxon>Eukaryota</taxon>
        <taxon>Fungi</taxon>
        <taxon>Fungi incertae sedis</taxon>
        <taxon>Mucoromycota</taxon>
        <taxon>Glomeromycotina</taxon>
        <taxon>Glomeromycetes</taxon>
        <taxon>Archaeosporales</taxon>
        <taxon>Ambisporaceae</taxon>
        <taxon>Ambispora</taxon>
    </lineage>
</organism>
<gene>
    <name evidence="6" type="ORF">AGERDE_LOCUS3015</name>
</gene>
<feature type="region of interest" description="Disordered" evidence="4">
    <location>
        <begin position="131"/>
        <end position="152"/>
    </location>
</feature>
<dbReference type="InterPro" id="IPR051356">
    <property type="entry name" value="SOX/SOX-like_TF"/>
</dbReference>
<evidence type="ECO:0000313" key="7">
    <source>
        <dbReference type="Proteomes" id="UP000789831"/>
    </source>
</evidence>
<dbReference type="GO" id="GO:0000978">
    <property type="term" value="F:RNA polymerase II cis-regulatory region sequence-specific DNA binding"/>
    <property type="evidence" value="ECO:0007669"/>
    <property type="project" value="TreeGrafter"/>
</dbReference>
<feature type="domain" description="HMG box" evidence="5">
    <location>
        <begin position="49"/>
        <end position="116"/>
    </location>
</feature>
<dbReference type="Proteomes" id="UP000789831">
    <property type="component" value="Unassembled WGS sequence"/>
</dbReference>
<dbReference type="PROSITE" id="PS50118">
    <property type="entry name" value="HMG_BOX_2"/>
    <property type="match status" value="1"/>
</dbReference>
<dbReference type="EMBL" id="CAJVPL010000271">
    <property type="protein sequence ID" value="CAG8476682.1"/>
    <property type="molecule type" value="Genomic_DNA"/>
</dbReference>
<dbReference type="SUPFAM" id="SSF47095">
    <property type="entry name" value="HMG-box"/>
    <property type="match status" value="1"/>
</dbReference>
<dbReference type="InterPro" id="IPR036910">
    <property type="entry name" value="HMG_box_dom_sf"/>
</dbReference>
<dbReference type="GO" id="GO:0005634">
    <property type="term" value="C:nucleus"/>
    <property type="evidence" value="ECO:0007669"/>
    <property type="project" value="UniProtKB-UniRule"/>
</dbReference>
<evidence type="ECO:0000256" key="2">
    <source>
        <dbReference type="ARBA" id="ARBA00023242"/>
    </source>
</evidence>
<reference evidence="6" key="1">
    <citation type="submission" date="2021-06" db="EMBL/GenBank/DDBJ databases">
        <authorList>
            <person name="Kallberg Y."/>
            <person name="Tangrot J."/>
            <person name="Rosling A."/>
        </authorList>
    </citation>
    <scope>NUCLEOTIDE SEQUENCE</scope>
    <source>
        <strain evidence="6">MT106</strain>
    </source>
</reference>
<keyword evidence="2 3" id="KW-0539">Nucleus</keyword>
<dbReference type="OrthoDB" id="6247875at2759"/>
<evidence type="ECO:0000256" key="1">
    <source>
        <dbReference type="ARBA" id="ARBA00023125"/>
    </source>
</evidence>